<evidence type="ECO:0000313" key="2">
    <source>
        <dbReference type="EMBL" id="MUN55708.1"/>
    </source>
</evidence>
<reference evidence="2 3" key="1">
    <citation type="submission" date="2019-12" db="EMBL/GenBank/DDBJ databases">
        <authorList>
            <person name="Li J."/>
            <person name="Shi Y."/>
            <person name="Xu G."/>
            <person name="Xiao D."/>
            <person name="Ran X."/>
        </authorList>
    </citation>
    <scope>NUCLEOTIDE SEQUENCE [LARGE SCALE GENOMIC DNA]</scope>
    <source>
        <strain evidence="2 3">JCM 15915</strain>
    </source>
</reference>
<accession>A0A7K1LKI8</accession>
<evidence type="ECO:0000259" key="1">
    <source>
        <dbReference type="PROSITE" id="PS51186"/>
    </source>
</evidence>
<dbReference type="Gene3D" id="3.40.630.30">
    <property type="match status" value="1"/>
</dbReference>
<dbReference type="InterPro" id="IPR016181">
    <property type="entry name" value="Acyl_CoA_acyltransferase"/>
</dbReference>
<dbReference type="AlphaFoldDB" id="A0A7K1LKI8"/>
<dbReference type="OrthoDB" id="9796171at2"/>
<name>A0A7K1LKI8_9MICC</name>
<evidence type="ECO:0000313" key="3">
    <source>
        <dbReference type="Proteomes" id="UP000462152"/>
    </source>
</evidence>
<feature type="domain" description="N-acetyltransferase" evidence="1">
    <location>
        <begin position="23"/>
        <end position="161"/>
    </location>
</feature>
<dbReference type="PROSITE" id="PS51186">
    <property type="entry name" value="GNAT"/>
    <property type="match status" value="1"/>
</dbReference>
<dbReference type="RefSeq" id="WP_129316509.1">
    <property type="nucleotide sequence ID" value="NZ_NOIQ01000036.1"/>
</dbReference>
<dbReference type="CDD" id="cd04301">
    <property type="entry name" value="NAT_SF"/>
    <property type="match status" value="1"/>
</dbReference>
<organism evidence="2 3">
    <name type="scientific">Rothia koreensis</name>
    <dbReference type="NCBI Taxonomy" id="592378"/>
    <lineage>
        <taxon>Bacteria</taxon>
        <taxon>Bacillati</taxon>
        <taxon>Actinomycetota</taxon>
        <taxon>Actinomycetes</taxon>
        <taxon>Micrococcales</taxon>
        <taxon>Micrococcaceae</taxon>
        <taxon>Rothia</taxon>
    </lineage>
</organism>
<dbReference type="SUPFAM" id="SSF55729">
    <property type="entry name" value="Acyl-CoA N-acyltransferases (Nat)"/>
    <property type="match status" value="1"/>
</dbReference>
<sequence>MNSGFADHARPNRSAHDLDVHRGHWLDLDPRTTYGLARLRYEVFTMGQGITSEQDLDGADLDPTTTTYWVEDEGVPVATLRVLRGPSGLPAIGRVATSPTHRGRGLAGSLLRAAVADHDGETIDLHAQAYLENWYERFGFTRSGDPDVEAGIPHVPMRRRV</sequence>
<dbReference type="Pfam" id="PF13673">
    <property type="entry name" value="Acetyltransf_10"/>
    <property type="match status" value="1"/>
</dbReference>
<keyword evidence="3" id="KW-1185">Reference proteome</keyword>
<dbReference type="GO" id="GO:0016747">
    <property type="term" value="F:acyltransferase activity, transferring groups other than amino-acyl groups"/>
    <property type="evidence" value="ECO:0007669"/>
    <property type="project" value="InterPro"/>
</dbReference>
<proteinExistence type="predicted"/>
<protein>
    <submittedName>
        <fullName evidence="2">GNAT family N-acetyltransferase</fullName>
    </submittedName>
</protein>
<comment type="caution">
    <text evidence="2">The sequence shown here is derived from an EMBL/GenBank/DDBJ whole genome shotgun (WGS) entry which is preliminary data.</text>
</comment>
<dbReference type="Proteomes" id="UP000462152">
    <property type="component" value="Unassembled WGS sequence"/>
</dbReference>
<dbReference type="EMBL" id="WOGT01000008">
    <property type="protein sequence ID" value="MUN55708.1"/>
    <property type="molecule type" value="Genomic_DNA"/>
</dbReference>
<dbReference type="InterPro" id="IPR000182">
    <property type="entry name" value="GNAT_dom"/>
</dbReference>
<keyword evidence="2" id="KW-0808">Transferase</keyword>
<gene>
    <name evidence="2" type="ORF">GMA10_10885</name>
</gene>